<dbReference type="EMBL" id="CP017916">
    <property type="protein sequence ID" value="ARP38542.1"/>
    <property type="molecule type" value="Genomic_DNA"/>
</dbReference>
<organism evidence="1 2">
    <name type="scientific">Vibrio syngnathi</name>
    <dbReference type="NCBI Taxonomy" id="3034029"/>
    <lineage>
        <taxon>Bacteria</taxon>
        <taxon>Pseudomonadati</taxon>
        <taxon>Pseudomonadota</taxon>
        <taxon>Gammaproteobacteria</taxon>
        <taxon>Vibrionales</taxon>
        <taxon>Vibrionaceae</taxon>
        <taxon>Vibrio</taxon>
    </lineage>
</organism>
<proteinExistence type="predicted"/>
<reference evidence="1 2" key="1">
    <citation type="submission" date="2016-10" db="EMBL/GenBank/DDBJ databases">
        <title>The High Quality Genome of Vibrio splendidus K08M4.</title>
        <authorList>
            <person name="Wendling C."/>
            <person name="Chibani C.M."/>
            <person name="Hertel R."/>
            <person name="Sproer C."/>
            <person name="Bunk B."/>
            <person name="Overmann J."/>
            <person name="Roth O."/>
            <person name="Liesegang H."/>
        </authorList>
    </citation>
    <scope>NUCLEOTIDE SEQUENCE [LARGE SCALE GENOMIC DNA]</scope>
    <source>
        <strain evidence="1 2">K08M4</strain>
    </source>
</reference>
<dbReference type="Proteomes" id="UP000194136">
    <property type="component" value="Chromosome 1"/>
</dbReference>
<evidence type="ECO:0000313" key="1">
    <source>
        <dbReference type="EMBL" id="ARP38542.1"/>
    </source>
</evidence>
<dbReference type="KEGG" id="vsy:K08M4_17890"/>
<gene>
    <name evidence="1" type="primary">sufB</name>
    <name evidence="1" type="ORF">K08M4_17890</name>
</gene>
<accession>A0AA34XNR4</accession>
<protein>
    <submittedName>
        <fullName evidence="1">FeS cluster assembly protein SufB</fullName>
    </submittedName>
</protein>
<dbReference type="AlphaFoldDB" id="A0AA34XNR4"/>
<keyword evidence="2" id="KW-1185">Reference proteome</keyword>
<evidence type="ECO:0000313" key="2">
    <source>
        <dbReference type="Proteomes" id="UP000194136"/>
    </source>
</evidence>
<name>A0AA34XNR4_9VIBR</name>
<sequence length="109" mass="12656">MCALETQSEAKTLLDVETQPKIEMRPNAETRPEIDTQPEVTELLQSSHYREGFYTELSSDTLSKGINEQVVRAISAKRNEPEHADTETYLSSAYQFRKTRRYIKLQKPY</sequence>